<feature type="transmembrane region" description="Helical" evidence="2">
    <location>
        <begin position="33"/>
        <end position="53"/>
    </location>
</feature>
<comment type="caution">
    <text evidence="3">The sequence shown here is derived from an EMBL/GenBank/DDBJ whole genome shotgun (WGS) entry which is preliminary data.</text>
</comment>
<keyword evidence="2" id="KW-1133">Transmembrane helix</keyword>
<reference evidence="3 4" key="1">
    <citation type="submission" date="2017-04" db="EMBL/GenBank/DDBJ databases">
        <title>Draft genome of the yeast Clavispora lusitaniae type strain CBS 6936.</title>
        <authorList>
            <person name="Durrens P."/>
            <person name="Klopp C."/>
            <person name="Biteau N."/>
            <person name="Fitton-Ouhabi V."/>
            <person name="Dementhon K."/>
            <person name="Accoceberry I."/>
            <person name="Sherman D.J."/>
            <person name="Noel T."/>
        </authorList>
    </citation>
    <scope>NUCLEOTIDE SEQUENCE [LARGE SCALE GENOMIC DNA]</scope>
    <source>
        <strain evidence="3 4">CBS 6936</strain>
    </source>
</reference>
<protein>
    <submittedName>
        <fullName evidence="3">Uncharacterized protein</fullName>
    </submittedName>
</protein>
<dbReference type="Proteomes" id="UP000195602">
    <property type="component" value="Unassembled WGS sequence"/>
</dbReference>
<sequence length="70" mass="7814">MFPPPTHDPALMREHAYYETGPNESSDVMQQNWAFGLAGIFIGLALFKLISAVRHSRKNGRGLSLQDEVV</sequence>
<evidence type="ECO:0000313" key="4">
    <source>
        <dbReference type="Proteomes" id="UP000195602"/>
    </source>
</evidence>
<name>A0AA91T288_CLALS</name>
<accession>A0AA91T288</accession>
<evidence type="ECO:0000313" key="3">
    <source>
        <dbReference type="EMBL" id="OVF08765.1"/>
    </source>
</evidence>
<evidence type="ECO:0000256" key="2">
    <source>
        <dbReference type="SAM" id="Phobius"/>
    </source>
</evidence>
<feature type="region of interest" description="Disordered" evidence="1">
    <location>
        <begin position="1"/>
        <end position="25"/>
    </location>
</feature>
<proteinExistence type="predicted"/>
<evidence type="ECO:0000256" key="1">
    <source>
        <dbReference type="SAM" id="MobiDB-lite"/>
    </source>
</evidence>
<organism evidence="3 4">
    <name type="scientific">Clavispora lusitaniae</name>
    <name type="common">Candida lusitaniae</name>
    <dbReference type="NCBI Taxonomy" id="36911"/>
    <lineage>
        <taxon>Eukaryota</taxon>
        <taxon>Fungi</taxon>
        <taxon>Dikarya</taxon>
        <taxon>Ascomycota</taxon>
        <taxon>Saccharomycotina</taxon>
        <taxon>Pichiomycetes</taxon>
        <taxon>Metschnikowiaceae</taxon>
        <taxon>Clavispora</taxon>
    </lineage>
</organism>
<keyword evidence="2" id="KW-0472">Membrane</keyword>
<gene>
    <name evidence="3" type="ORF">A9F13_07g02409</name>
</gene>
<keyword evidence="2" id="KW-0812">Transmembrane</keyword>
<dbReference type="AlphaFoldDB" id="A0AA91T288"/>
<dbReference type="KEGG" id="clus:A9F13_07g02409"/>
<dbReference type="EMBL" id="LYUB02000007">
    <property type="protein sequence ID" value="OVF08765.1"/>
    <property type="molecule type" value="Genomic_DNA"/>
</dbReference>